<evidence type="ECO:0000256" key="2">
    <source>
        <dbReference type="ARBA" id="ARBA00012513"/>
    </source>
</evidence>
<dbReference type="Pfam" id="PF01453">
    <property type="entry name" value="B_lectin"/>
    <property type="match status" value="2"/>
</dbReference>
<dbReference type="Gramene" id="ONIVA01G38070.1">
    <property type="protein sequence ID" value="ONIVA01G38070.1"/>
    <property type="gene ID" value="ONIVA01G38070"/>
</dbReference>
<dbReference type="GO" id="GO:0005886">
    <property type="term" value="C:plasma membrane"/>
    <property type="evidence" value="ECO:0007669"/>
    <property type="project" value="UniProtKB-SubCell"/>
</dbReference>
<dbReference type="Pfam" id="PF00954">
    <property type="entry name" value="S_locus_glycop"/>
    <property type="match status" value="1"/>
</dbReference>
<evidence type="ECO:0000256" key="21">
    <source>
        <dbReference type="SAM" id="SignalP"/>
    </source>
</evidence>
<evidence type="ECO:0000256" key="20">
    <source>
        <dbReference type="SAM" id="Phobius"/>
    </source>
</evidence>
<accession>A0A0E0FU76</accession>
<dbReference type="EnsemblPlants" id="ONIVA01G38070.1">
    <property type="protein sequence ID" value="ONIVA01G38070.1"/>
    <property type="gene ID" value="ONIVA01G38070"/>
</dbReference>
<evidence type="ECO:0000256" key="14">
    <source>
        <dbReference type="ARBA" id="ARBA00023136"/>
    </source>
</evidence>
<evidence type="ECO:0000256" key="13">
    <source>
        <dbReference type="ARBA" id="ARBA00022989"/>
    </source>
</evidence>
<evidence type="ECO:0000256" key="8">
    <source>
        <dbReference type="ARBA" id="ARBA00022729"/>
    </source>
</evidence>
<dbReference type="Gene3D" id="2.90.10.10">
    <property type="entry name" value="Bulb-type lectin domain"/>
    <property type="match status" value="2"/>
</dbReference>
<evidence type="ECO:0000256" key="3">
    <source>
        <dbReference type="ARBA" id="ARBA00022475"/>
    </source>
</evidence>
<dbReference type="InterPro" id="IPR036426">
    <property type="entry name" value="Bulb-type_lectin_dom_sf"/>
</dbReference>
<evidence type="ECO:0000256" key="16">
    <source>
        <dbReference type="ARBA" id="ARBA00023170"/>
    </source>
</evidence>
<keyword evidence="12" id="KW-0067">ATP-binding</keyword>
<dbReference type="SUPFAM" id="SSF51110">
    <property type="entry name" value="alpha-D-mannose-specific plant lectins"/>
    <property type="match status" value="2"/>
</dbReference>
<dbReference type="SUPFAM" id="SSF56112">
    <property type="entry name" value="Protein kinase-like (PK-like)"/>
    <property type="match status" value="2"/>
</dbReference>
<dbReference type="PROSITE" id="PS00108">
    <property type="entry name" value="PROTEIN_KINASE_ST"/>
    <property type="match status" value="2"/>
</dbReference>
<dbReference type="Gene3D" id="3.30.200.20">
    <property type="entry name" value="Phosphorylase Kinase, domain 1"/>
    <property type="match status" value="3"/>
</dbReference>
<proteinExistence type="predicted"/>
<dbReference type="eggNOG" id="KOG1187">
    <property type="taxonomic scope" value="Eukaryota"/>
</dbReference>
<dbReference type="PANTHER" id="PTHR27002">
    <property type="entry name" value="RECEPTOR-LIKE SERINE/THREONINE-PROTEIN KINASE SD1-8"/>
    <property type="match status" value="1"/>
</dbReference>
<dbReference type="Gramene" id="ONIVA01G38070.2">
    <property type="protein sequence ID" value="ONIVA01G38070.2"/>
    <property type="gene ID" value="ONIVA01G38070"/>
</dbReference>
<evidence type="ECO:0000256" key="15">
    <source>
        <dbReference type="ARBA" id="ARBA00023157"/>
    </source>
</evidence>
<dbReference type="GO" id="GO:0005524">
    <property type="term" value="F:ATP binding"/>
    <property type="evidence" value="ECO:0007669"/>
    <property type="project" value="UniProtKB-KW"/>
</dbReference>
<feature type="domain" description="Protein kinase" evidence="22">
    <location>
        <begin position="473"/>
        <end position="851"/>
    </location>
</feature>
<dbReference type="FunFam" id="1.10.510.10:FF:001019">
    <property type="entry name" value="G-type lectin S-receptor-like serine/threonine-protein kinase B120"/>
    <property type="match status" value="1"/>
</dbReference>
<dbReference type="PANTHER" id="PTHR27002:SF897">
    <property type="entry name" value="RECEPTOR-LIKE SERINE_THREONINE-PROTEIN KINASE"/>
    <property type="match status" value="1"/>
</dbReference>
<feature type="domain" description="Bulb-type lectin" evidence="23">
    <location>
        <begin position="868"/>
        <end position="988"/>
    </location>
</feature>
<evidence type="ECO:0000313" key="25">
    <source>
        <dbReference type="EnsemblPlants" id="ONIVA01G38070.1"/>
    </source>
</evidence>
<evidence type="ECO:0000256" key="1">
    <source>
        <dbReference type="ARBA" id="ARBA00004251"/>
    </source>
</evidence>
<dbReference type="FunFam" id="2.90.10.10:FF:000005">
    <property type="entry name" value="G-type lectin S-receptor-like serine/threonine-protein kinase"/>
    <property type="match status" value="1"/>
</dbReference>
<dbReference type="SMART" id="SM00220">
    <property type="entry name" value="S_TKc"/>
    <property type="match status" value="2"/>
</dbReference>
<keyword evidence="4" id="KW-0723">Serine/threonine-protein kinase</keyword>
<keyword evidence="5" id="KW-0597">Phosphoprotein</keyword>
<dbReference type="CDD" id="cd14066">
    <property type="entry name" value="STKc_IRAK"/>
    <property type="match status" value="1"/>
</dbReference>
<dbReference type="Proteomes" id="UP000006591">
    <property type="component" value="Chromosome 1"/>
</dbReference>
<dbReference type="FunFam" id="3.30.200.20:FF:000195">
    <property type="entry name" value="G-type lectin S-receptor-like serine/threonine-protein kinase"/>
    <property type="match status" value="1"/>
</dbReference>
<feature type="signal peptide" evidence="21">
    <location>
        <begin position="1"/>
        <end position="30"/>
    </location>
</feature>
<evidence type="ECO:0000256" key="12">
    <source>
        <dbReference type="ARBA" id="ARBA00022840"/>
    </source>
</evidence>
<evidence type="ECO:0000256" key="6">
    <source>
        <dbReference type="ARBA" id="ARBA00022679"/>
    </source>
</evidence>
<name>A0A0E0FU76_ORYNI</name>
<keyword evidence="26" id="KW-1185">Reference proteome</keyword>
<dbReference type="HOGENOM" id="CLU_000288_178_6_1"/>
<dbReference type="EnsemblPlants" id="ONIVA01G38070.2">
    <property type="protein sequence ID" value="ONIVA01G38070.2"/>
    <property type="gene ID" value="ONIVA01G38070"/>
</dbReference>
<evidence type="ECO:0000259" key="22">
    <source>
        <dbReference type="PROSITE" id="PS50011"/>
    </source>
</evidence>
<feature type="transmembrane region" description="Helical" evidence="20">
    <location>
        <begin position="1146"/>
        <end position="1170"/>
    </location>
</feature>
<keyword evidence="17" id="KW-0325">Glycoprotein</keyword>
<evidence type="ECO:0000259" key="23">
    <source>
        <dbReference type="PROSITE" id="PS50927"/>
    </source>
</evidence>
<keyword evidence="3" id="KW-1003">Cell membrane</keyword>
<dbReference type="GO" id="GO:0004674">
    <property type="term" value="F:protein serine/threonine kinase activity"/>
    <property type="evidence" value="ECO:0007669"/>
    <property type="project" value="UniProtKB-KW"/>
</dbReference>
<keyword evidence="15" id="KW-1015">Disulfide bond</keyword>
<feature type="domain" description="Bulb-type lectin" evidence="23">
    <location>
        <begin position="31"/>
        <end position="150"/>
    </location>
</feature>
<feature type="chain" id="PRO_5010027021" description="non-specific serine/threonine protein kinase" evidence="21">
    <location>
        <begin position="31"/>
        <end position="1459"/>
    </location>
</feature>
<dbReference type="CDD" id="cd01098">
    <property type="entry name" value="PAN_AP_plant"/>
    <property type="match status" value="1"/>
</dbReference>
<keyword evidence="10" id="KW-0547">Nucleotide-binding</keyword>
<dbReference type="InterPro" id="IPR001480">
    <property type="entry name" value="Bulb-type_lectin_dom"/>
</dbReference>
<dbReference type="FunFam" id="1.10.510.10:FF:000060">
    <property type="entry name" value="G-type lectin S-receptor-like serine/threonine-protein kinase"/>
    <property type="match status" value="1"/>
</dbReference>
<dbReference type="Gene3D" id="1.10.510.10">
    <property type="entry name" value="Transferase(Phosphotransferase) domain 1"/>
    <property type="match status" value="2"/>
</dbReference>
<evidence type="ECO:0000259" key="24">
    <source>
        <dbReference type="PROSITE" id="PS50948"/>
    </source>
</evidence>
<dbReference type="PROSITE" id="PS50948">
    <property type="entry name" value="PAN"/>
    <property type="match status" value="1"/>
</dbReference>
<keyword evidence="8 21" id="KW-0732">Signal</keyword>
<evidence type="ECO:0000256" key="5">
    <source>
        <dbReference type="ARBA" id="ARBA00022553"/>
    </source>
</evidence>
<comment type="catalytic activity">
    <reaction evidence="19">
        <text>L-seryl-[protein] + ATP = O-phospho-L-seryl-[protein] + ADP + H(+)</text>
        <dbReference type="Rhea" id="RHEA:17989"/>
        <dbReference type="Rhea" id="RHEA-COMP:9863"/>
        <dbReference type="Rhea" id="RHEA-COMP:11604"/>
        <dbReference type="ChEBI" id="CHEBI:15378"/>
        <dbReference type="ChEBI" id="CHEBI:29999"/>
        <dbReference type="ChEBI" id="CHEBI:30616"/>
        <dbReference type="ChEBI" id="CHEBI:83421"/>
        <dbReference type="ChEBI" id="CHEBI:456216"/>
        <dbReference type="EC" id="2.7.11.1"/>
    </reaction>
</comment>
<dbReference type="GO" id="GO:0051707">
    <property type="term" value="P:response to other organism"/>
    <property type="evidence" value="ECO:0007669"/>
    <property type="project" value="UniProtKB-ARBA"/>
</dbReference>
<evidence type="ECO:0000256" key="7">
    <source>
        <dbReference type="ARBA" id="ARBA00022692"/>
    </source>
</evidence>
<evidence type="ECO:0000256" key="4">
    <source>
        <dbReference type="ARBA" id="ARBA00022527"/>
    </source>
</evidence>
<evidence type="ECO:0000256" key="11">
    <source>
        <dbReference type="ARBA" id="ARBA00022777"/>
    </source>
</evidence>
<keyword evidence="6" id="KW-0808">Transferase</keyword>
<dbReference type="EnsemblPlants" id="ONIVA01G38070.3">
    <property type="protein sequence ID" value="ONIVA01G38070.3"/>
    <property type="gene ID" value="ONIVA01G38070"/>
</dbReference>
<comment type="subcellular location">
    <subcellularLocation>
        <location evidence="1">Cell membrane</location>
        <topology evidence="1">Single-pass type I membrane protein</topology>
    </subcellularLocation>
</comment>
<dbReference type="GO" id="GO:0030246">
    <property type="term" value="F:carbohydrate binding"/>
    <property type="evidence" value="ECO:0007669"/>
    <property type="project" value="UniProtKB-KW"/>
</dbReference>
<dbReference type="InterPro" id="IPR000858">
    <property type="entry name" value="S_locus_glycoprot_dom"/>
</dbReference>
<evidence type="ECO:0000256" key="10">
    <source>
        <dbReference type="ARBA" id="ARBA00022741"/>
    </source>
</evidence>
<evidence type="ECO:0000313" key="26">
    <source>
        <dbReference type="Proteomes" id="UP000006591"/>
    </source>
</evidence>
<keyword evidence="13 20" id="KW-1133">Transmembrane helix</keyword>
<feature type="domain" description="Protein kinase" evidence="22">
    <location>
        <begin position="1212"/>
        <end position="1459"/>
    </location>
</feature>
<dbReference type="Pfam" id="PF08276">
    <property type="entry name" value="PAN_2"/>
    <property type="match status" value="1"/>
</dbReference>
<dbReference type="FunFam" id="3.30.200.20:FF:000924">
    <property type="entry name" value="Uncharacterized protein"/>
    <property type="match status" value="1"/>
</dbReference>
<reference evidence="25" key="2">
    <citation type="submission" date="2015-04" db="UniProtKB">
        <authorList>
            <consortium name="EnsemblPlants"/>
        </authorList>
    </citation>
    <scope>IDENTIFICATION</scope>
    <source>
        <strain evidence="25">SL10</strain>
    </source>
</reference>
<evidence type="ECO:0000256" key="18">
    <source>
        <dbReference type="ARBA" id="ARBA00047899"/>
    </source>
</evidence>
<dbReference type="Pfam" id="PF07714">
    <property type="entry name" value="PK_Tyr_Ser-Thr"/>
    <property type="match status" value="2"/>
</dbReference>
<dbReference type="SMART" id="SM00108">
    <property type="entry name" value="B_lectin"/>
    <property type="match status" value="2"/>
</dbReference>
<dbReference type="OMA" id="PECRRHD"/>
<dbReference type="EC" id="2.7.11.1" evidence="2"/>
<sequence length="1459" mass="161008">MKAAMMRTKSSCRKVITLLMIALWLARCLGRDSISVNESLSDGQTIVSMKNVFVLGFFSPGAPSHRYVGIWHNSLGNSTVVWVGNRNEPLSDASGVLMFDSNGNLVIAHGGRSLIVAYGKGAKDMKATILDSGNLVLSSMANRSRYMWQSFDSPTDTWLPEMKIGLRTANQSLISWWSNDDPAVGDYTLAMDPSGLSKLIIWWKETIYWSSAQWNSSELSLIPQLSSFTPISIFFRCSNFTNDISCTYSANPSDRMTKILLNPAGSLNIMQFDSLAQVWILVWSVPSTCEVHNLCGAFGVCNNSRVLKCVCTRGFVPRDLAAYSSGNTWKGCTRKIKLQCSSDEFHEIPNARLPDNGKKLTVTGLRECKLACLINCSCTAYAYSQLDGCSLWYGDLLNLQDSYDVNGARTLCLRLAKSELEYGGSSGKEKSHPHHSLTTLGMDSEVKLWDSEEAGSHFVFFSFSQIANSTTNFSAQNKLGEGGFGPVYKATLSAIVPFKKATVVQEGNCGGSLCLRVAARTVKPVASATLAVAPALVAAIPSLMATEARPAPLKLMTKSTGKSMEDITAGDPLLRPASGGEGSLADGQDIAVKRLATNSAQGLVEFKNEVLLIAKLQHVNLVRLLGCCIQGEEKILVYEYMPNKSLDFFLFEKSRRIILDWRKRVHIIEGIAHGLLYLHKHSRLRIIHRDLKASNILLDIDMNPKISDFGMARIFGSKETEANTNRVVGTYGYMAPEYAMQGIFSVKSDVFSFGVLLLEIVSGMRNAGSHRRGRSLNLLGHAWELWREGRWFDLVDPSTRDAYPEHRVLRCVHVGLMCVQENAVDRPTMSDVISMLTSESITLPDPRQPAFLSIVLSAEMDAHDGSFSQNAMTITDLEDGQTIVSANETFTLGFFSPGTSTYRYVGIWYNHVPNRTVVWVANRNNPVLDTSGILMFDTSGNLVILDGRGSSFTVAYGSGAKDTEATILDSGNLVLRSVSNRSRVRWQSFDYPTDTWLQGMNLGFVGAQNQLLTSWRSSDDPAIGDYSFGMDPNEKGLRSVTLPYQLVECGLCLGAGQREAAKHIVHVELLASVPEIKTGKTVANAQKDLIQEMGLDGLVEIPGEDDKCSLWYGNIMNLREGESGDAVGTFYLRLAASELESRGTPVVLIAATVSSVAFLIFASLIFLWMWRQKSKAKGVDTDSAIKLWESEETGSHFTSFCFSEIADATCKFSPENKLGEGGFGPVYKGNLPEGQEIAVKRLAAHSGQGLLEFKNEIMLIAKLQHRNLVRLLGCCIQGEEKILIYEYMPNKSLDFFLFEQSRREMLDWATRITIIEGIAQGLLYLHKHSRFRIIHRDLKASNILLDIDMNPKISDFGMARIFGSKETEANTNRAWELWKEGRWSELADPSIYNACPEHKESPINRPTMTEIISALDNESTTLPEPKQPAFVSAGIWTEAGVHGGTHSINGMTISDTQGR</sequence>
<keyword evidence="16" id="KW-0675">Receptor</keyword>
<protein>
    <recommendedName>
        <fullName evidence="2">non-specific serine/threonine protein kinase</fullName>
        <ecNumber evidence="2">2.7.11.1</ecNumber>
    </recommendedName>
</protein>
<dbReference type="CDD" id="cd00028">
    <property type="entry name" value="B_lectin"/>
    <property type="match status" value="2"/>
</dbReference>
<keyword evidence="9" id="KW-0430">Lectin</keyword>
<dbReference type="FunFam" id="2.90.10.10:FF:000009">
    <property type="entry name" value="Receptor-like serine/threonine-protein kinase SD1-8"/>
    <property type="match status" value="1"/>
</dbReference>
<dbReference type="PROSITE" id="PS50011">
    <property type="entry name" value="PROTEIN_KINASE_DOM"/>
    <property type="match status" value="2"/>
</dbReference>
<dbReference type="Gramene" id="ONIVA01G38070.3">
    <property type="protein sequence ID" value="ONIVA01G38070.3"/>
    <property type="gene ID" value="ONIVA01G38070"/>
</dbReference>
<keyword evidence="11" id="KW-0418">Kinase</keyword>
<dbReference type="PROSITE" id="PS50927">
    <property type="entry name" value="BULB_LECTIN"/>
    <property type="match status" value="2"/>
</dbReference>
<dbReference type="InterPro" id="IPR001245">
    <property type="entry name" value="Ser-Thr/Tyr_kinase_cat_dom"/>
</dbReference>
<dbReference type="STRING" id="4536.A0A0E0FU76"/>
<feature type="domain" description="Apple" evidence="24">
    <location>
        <begin position="340"/>
        <end position="412"/>
    </location>
</feature>
<evidence type="ECO:0000256" key="19">
    <source>
        <dbReference type="ARBA" id="ARBA00048679"/>
    </source>
</evidence>
<evidence type="ECO:0000256" key="9">
    <source>
        <dbReference type="ARBA" id="ARBA00022734"/>
    </source>
</evidence>
<dbReference type="InterPro" id="IPR003609">
    <property type="entry name" value="Pan_app"/>
</dbReference>
<organism evidence="25">
    <name type="scientific">Oryza nivara</name>
    <name type="common">Indian wild rice</name>
    <name type="synonym">Oryza sativa f. spontanea</name>
    <dbReference type="NCBI Taxonomy" id="4536"/>
    <lineage>
        <taxon>Eukaryota</taxon>
        <taxon>Viridiplantae</taxon>
        <taxon>Streptophyta</taxon>
        <taxon>Embryophyta</taxon>
        <taxon>Tracheophyta</taxon>
        <taxon>Spermatophyta</taxon>
        <taxon>Magnoliopsida</taxon>
        <taxon>Liliopsida</taxon>
        <taxon>Poales</taxon>
        <taxon>Poaceae</taxon>
        <taxon>BOP clade</taxon>
        <taxon>Oryzoideae</taxon>
        <taxon>Oryzeae</taxon>
        <taxon>Oryzinae</taxon>
        <taxon>Oryza</taxon>
    </lineage>
</organism>
<comment type="catalytic activity">
    <reaction evidence="18">
        <text>L-threonyl-[protein] + ATP = O-phospho-L-threonyl-[protein] + ADP + H(+)</text>
        <dbReference type="Rhea" id="RHEA:46608"/>
        <dbReference type="Rhea" id="RHEA-COMP:11060"/>
        <dbReference type="Rhea" id="RHEA-COMP:11605"/>
        <dbReference type="ChEBI" id="CHEBI:15378"/>
        <dbReference type="ChEBI" id="CHEBI:30013"/>
        <dbReference type="ChEBI" id="CHEBI:30616"/>
        <dbReference type="ChEBI" id="CHEBI:61977"/>
        <dbReference type="ChEBI" id="CHEBI:456216"/>
        <dbReference type="EC" id="2.7.11.1"/>
    </reaction>
</comment>
<keyword evidence="7 20" id="KW-0812">Transmembrane</keyword>
<reference evidence="25" key="3">
    <citation type="submission" date="2018-04" db="EMBL/GenBank/DDBJ databases">
        <title>OnivRS2 (Oryza nivara Reference Sequence Version 2).</title>
        <authorList>
            <person name="Zhang J."/>
            <person name="Kudrna D."/>
            <person name="Lee S."/>
            <person name="Talag J."/>
            <person name="Rajasekar S."/>
            <person name="Welchert J."/>
            <person name="Hsing Y.-I."/>
            <person name="Wing R.A."/>
        </authorList>
    </citation>
    <scope>NUCLEOTIDE SEQUENCE [LARGE SCALE GENOMIC DNA]</scope>
</reference>
<dbReference type="GO" id="GO:0048544">
    <property type="term" value="P:recognition of pollen"/>
    <property type="evidence" value="ECO:0007669"/>
    <property type="project" value="InterPro"/>
</dbReference>
<dbReference type="InterPro" id="IPR011009">
    <property type="entry name" value="Kinase-like_dom_sf"/>
</dbReference>
<keyword evidence="14 20" id="KW-0472">Membrane</keyword>
<dbReference type="InterPro" id="IPR000719">
    <property type="entry name" value="Prot_kinase_dom"/>
</dbReference>
<dbReference type="InterPro" id="IPR008271">
    <property type="entry name" value="Ser/Thr_kinase_AS"/>
</dbReference>
<dbReference type="SMART" id="SM00473">
    <property type="entry name" value="PAN_AP"/>
    <property type="match status" value="1"/>
</dbReference>
<reference evidence="25" key="1">
    <citation type="submission" date="2013-08" db="EMBL/GenBank/DDBJ databases">
        <authorList>
            <person name="Wing R.A."/>
            <person name="Hsing Y."/>
        </authorList>
    </citation>
    <scope>NUCLEOTIDE SEQUENCE</scope>
</reference>
<evidence type="ECO:0000256" key="17">
    <source>
        <dbReference type="ARBA" id="ARBA00023180"/>
    </source>
</evidence>